<accession>A0ABN8MWY2</accession>
<evidence type="ECO:0000256" key="1">
    <source>
        <dbReference type="ARBA" id="ARBA00022703"/>
    </source>
</evidence>
<comment type="caution">
    <text evidence="5">The sequence shown here is derived from an EMBL/GenBank/DDBJ whole genome shotgun (WGS) entry which is preliminary data.</text>
</comment>
<dbReference type="Pfam" id="PF09033">
    <property type="entry name" value="DFF-C"/>
    <property type="match status" value="1"/>
</dbReference>
<dbReference type="SUPFAM" id="SSF54277">
    <property type="entry name" value="CAD &amp; PB1 domains"/>
    <property type="match status" value="1"/>
</dbReference>
<keyword evidence="6" id="KW-1185">Reference proteome</keyword>
<dbReference type="InterPro" id="IPR003508">
    <property type="entry name" value="CIDE-N_dom"/>
</dbReference>
<dbReference type="SUPFAM" id="SSF81783">
    <property type="entry name" value="C-terminal domain of DFF45/ICAD (DFF-C domain)"/>
    <property type="match status" value="1"/>
</dbReference>
<dbReference type="Pfam" id="PF02017">
    <property type="entry name" value="CIDE-N"/>
    <property type="match status" value="1"/>
</dbReference>
<evidence type="ECO:0000256" key="2">
    <source>
        <dbReference type="PROSITE-ProRule" id="PRU00447"/>
    </source>
</evidence>
<reference evidence="5 6" key="1">
    <citation type="submission" date="2022-05" db="EMBL/GenBank/DDBJ databases">
        <authorList>
            <consortium name="Genoscope - CEA"/>
            <person name="William W."/>
        </authorList>
    </citation>
    <scope>NUCLEOTIDE SEQUENCE [LARGE SCALE GENOMIC DNA]</scope>
</reference>
<protein>
    <recommendedName>
        <fullName evidence="4">CIDE-N domain-containing protein</fullName>
    </recommendedName>
</protein>
<name>A0ABN8MWY2_9CNID</name>
<dbReference type="InterPro" id="IPR015121">
    <property type="entry name" value="DNA_fragmentation_mid_dom"/>
</dbReference>
<dbReference type="Gene3D" id="3.10.20.10">
    <property type="match status" value="1"/>
</dbReference>
<sequence length="214" mass="24143">MEEIRRRPFRVCNFQAGQARTIGMVAASLQDLKRTAVTMFGLRPTTCRMFLLDGTEVKDEEYFALIVEQTLLMVVFDKVEIAGSQSPSFSQGSIAASLERNESLEFDRTDAGETDSISADLLTRITTDPAFFISFSDDNLQDMINFDPEQFATALDKSLAVAKHKQEACQQELDRRTQFKEATQLLKLLDRAQQNQGTENETPVCAKRQRTTPE</sequence>
<feature type="region of interest" description="Disordered" evidence="3">
    <location>
        <begin position="190"/>
        <end position="214"/>
    </location>
</feature>
<feature type="domain" description="CIDE-N" evidence="4">
    <location>
        <begin position="5"/>
        <end position="83"/>
    </location>
</feature>
<feature type="compositionally biased region" description="Polar residues" evidence="3">
    <location>
        <begin position="192"/>
        <end position="201"/>
    </location>
</feature>
<evidence type="ECO:0000313" key="6">
    <source>
        <dbReference type="Proteomes" id="UP001159405"/>
    </source>
</evidence>
<evidence type="ECO:0000256" key="3">
    <source>
        <dbReference type="SAM" id="MobiDB-lite"/>
    </source>
</evidence>
<dbReference type="PANTHER" id="PTHR12306:SF15">
    <property type="entry name" value="DNAATION FACTOR-RELATED PROTEIN 1, ISOFORM B-RELATED"/>
    <property type="match status" value="1"/>
</dbReference>
<dbReference type="InterPro" id="IPR027296">
    <property type="entry name" value="DFF-C"/>
</dbReference>
<dbReference type="PANTHER" id="PTHR12306">
    <property type="entry name" value="CELL DEATH ACTIVATOR CIDE"/>
    <property type="match status" value="1"/>
</dbReference>
<evidence type="ECO:0000313" key="5">
    <source>
        <dbReference type="EMBL" id="CAH3037878.1"/>
    </source>
</evidence>
<evidence type="ECO:0000259" key="4">
    <source>
        <dbReference type="PROSITE" id="PS51135"/>
    </source>
</evidence>
<dbReference type="Proteomes" id="UP001159405">
    <property type="component" value="Unassembled WGS sequence"/>
</dbReference>
<proteinExistence type="predicted"/>
<dbReference type="PROSITE" id="PS51135">
    <property type="entry name" value="CIDE_N"/>
    <property type="match status" value="1"/>
</dbReference>
<dbReference type="SMART" id="SM00266">
    <property type="entry name" value="CAD"/>
    <property type="match status" value="1"/>
</dbReference>
<gene>
    <name evidence="5" type="ORF">PLOB_00039514</name>
</gene>
<dbReference type="Gene3D" id="1.10.1490.10">
    <property type="entry name" value="C-terminal domain of DFF45/ICAD (DFF-C domain)"/>
    <property type="match status" value="1"/>
</dbReference>
<organism evidence="5 6">
    <name type="scientific">Porites lobata</name>
    <dbReference type="NCBI Taxonomy" id="104759"/>
    <lineage>
        <taxon>Eukaryota</taxon>
        <taxon>Metazoa</taxon>
        <taxon>Cnidaria</taxon>
        <taxon>Anthozoa</taxon>
        <taxon>Hexacorallia</taxon>
        <taxon>Scleractinia</taxon>
        <taxon>Fungiina</taxon>
        <taxon>Poritidae</taxon>
        <taxon>Porites</taxon>
    </lineage>
</organism>
<dbReference type="EMBL" id="CALNXK010000006">
    <property type="protein sequence ID" value="CAH3037878.1"/>
    <property type="molecule type" value="Genomic_DNA"/>
</dbReference>
<keyword evidence="1 2" id="KW-0053">Apoptosis</keyword>